<dbReference type="RefSeq" id="WP_027446272.1">
    <property type="nucleotide sequence ID" value="NZ_AULJ01000032.1"/>
</dbReference>
<evidence type="ECO:0000256" key="1">
    <source>
        <dbReference type="SAM" id="Phobius"/>
    </source>
</evidence>
<proteinExistence type="predicted"/>
<reference evidence="2 3" key="1">
    <citation type="submission" date="2013-08" db="EMBL/GenBank/DDBJ databases">
        <authorList>
            <person name="Huang J."/>
            <person name="Wang G."/>
        </authorList>
    </citation>
    <scope>NUCLEOTIDE SEQUENCE [LARGE SCALE GENOMIC DNA]</scope>
    <source>
        <strain evidence="2 3">BH030004</strain>
    </source>
</reference>
<feature type="transmembrane region" description="Helical" evidence="1">
    <location>
        <begin position="6"/>
        <end position="25"/>
    </location>
</feature>
<keyword evidence="1" id="KW-0472">Membrane</keyword>
<comment type="caution">
    <text evidence="2">The sequence shown here is derived from an EMBL/GenBank/DDBJ whole genome shotgun (WGS) entry which is preliminary data.</text>
</comment>
<keyword evidence="1" id="KW-1133">Transmembrane helix</keyword>
<evidence type="ECO:0000313" key="3">
    <source>
        <dbReference type="Proteomes" id="UP000030403"/>
    </source>
</evidence>
<keyword evidence="3" id="KW-1185">Reference proteome</keyword>
<protein>
    <submittedName>
        <fullName evidence="2">Uncharacterized protein</fullName>
    </submittedName>
</protein>
<dbReference type="STRING" id="1385511.GCA_000425225_02584"/>
<evidence type="ECO:0000313" key="2">
    <source>
        <dbReference type="EMBL" id="KGX90201.1"/>
    </source>
</evidence>
<name>A0A0A5GAJ7_9BACI</name>
<keyword evidence="1" id="KW-0812">Transmembrane</keyword>
<accession>A0A0A5GAJ7</accession>
<dbReference type="EMBL" id="AVPF01000009">
    <property type="protein sequence ID" value="KGX90201.1"/>
    <property type="molecule type" value="Genomic_DNA"/>
</dbReference>
<sequence>MSTKLIYRIIVFILVVTLVIIGNMYRKERVENEENYEDFLNDLHFNLYHAIDYAETIQEKKPKGDSLDDFLHGFEGKMMRLYYLVGFSRSYVDLNVPKHFFYQSPKIILEGFYIQEEINKKRIPPFNQDGKLDKEELLILETMTGYMKQVKRGIEVSSNKVNTELPKDKLEQLIFKQVSHNYPKTYFDAINK</sequence>
<dbReference type="eggNOG" id="ENOG502ZQ68">
    <property type="taxonomic scope" value="Bacteria"/>
</dbReference>
<organism evidence="2 3">
    <name type="scientific">Pontibacillus marinus BH030004 = DSM 16465</name>
    <dbReference type="NCBI Taxonomy" id="1385511"/>
    <lineage>
        <taxon>Bacteria</taxon>
        <taxon>Bacillati</taxon>
        <taxon>Bacillota</taxon>
        <taxon>Bacilli</taxon>
        <taxon>Bacillales</taxon>
        <taxon>Bacillaceae</taxon>
        <taxon>Pontibacillus</taxon>
    </lineage>
</organism>
<gene>
    <name evidence="2" type="ORF">N783_01530</name>
</gene>
<dbReference type="Proteomes" id="UP000030403">
    <property type="component" value="Unassembled WGS sequence"/>
</dbReference>
<dbReference type="AlphaFoldDB" id="A0A0A5GAJ7"/>